<dbReference type="AlphaFoldDB" id="A0A0N1EJC9"/>
<comment type="caution">
    <text evidence="6">The sequence shown here is derived from an EMBL/GenBank/DDBJ whole genome shotgun (WGS) entry which is preliminary data.</text>
</comment>
<feature type="domain" description="IcmF-related" evidence="2">
    <location>
        <begin position="528"/>
        <end position="803"/>
    </location>
</feature>
<dbReference type="RefSeq" id="WP_054197443.1">
    <property type="nucleotide sequence ID" value="NZ_FZMV01000013.1"/>
</dbReference>
<dbReference type="InterPro" id="IPR017731">
    <property type="entry name" value="TssM1-like"/>
</dbReference>
<sequence>MWLQKIFNFIKSKTFILIMLFIALVVMSLSFWFWGPLIAFNEVYIFGSGYLRFGIILIVWVIIFFSFLMKPIINFFASLKSKKRLKLKEFKKEANEFLFRAKRNFSISLQDAKNTWKKDIKMKNLPLFIIIGNEGAGKSTFINYSNIEYPLSDSLESYKKLHKSTTNFALYVSKKGALLDTEGNYFSQEDFFNPSNSDELPEDDLEKNKDFLIKKNIWQNFLTFLNKNFFHSKLNGIILVIDTTSFLNNPKEYSQSLIRHLTKRVNDCEHFLNLKLPIYIVFSKLDLIEGMKEYFDIFNDKIANKILGISFQDKINENNLYKEFQEISESLQLSFMQKNSNIYSLEEKNRIYLFLKQLDNLFALVVKFIIEMQQENALKNNSYIRGVYFVSAYQENIPRNFLLDAVCDKYALKKSLAKVKPLYSKQSYFVKSLLEDIIFKDYSLSKTKGLLKKTALLSTILIISLCTYFVSFYLINKTNLEVSKSVTTSKALESLLDGLHYEELTIKEKADLLAGMKNILSVYPELAQNQHIIQYFSLNLSYKGFKKAREIYQMLNEDVLKNTLLKEMETILQTDNDKNNLIKTLYIYQSLFEQKYLNKELLKIWINENWGFLEKYQITKGDFLSGIDELKEIDVQNFAIDEESIEIGINKLTTVSRVQRIYILFNFLNSDKPKEKYFIKEELGFLANNVFSEKSKINFVDKIYTKQGMSSFLKELNQQIGNVIHIEEWMLRGGISKESESVITLGILKLYLAEYQQKWLEILASISPQKYNTKSSMINELEILSKKGNPILLLIGIVSANTNLNDASLLSEAYSLGLNATEIKSNFISITNAFEPYHIIAKENSFLMTGAAAVGINSSDNEKIMETINANISNMQNKIVNFSADNMQNTEEKIAYSLGKIKEVDDPFVVFANNIRKLPKDLERYYNELSQYAWNLIESYGVSLFNRAWINEIYTPFINNIAPYYPFNKESTSELSLDSFKQFFGKNGSLNNFYKKYLSDVLLRKKDHYAVNAELSTKLSFSKEFLDFYTKAMSLSYLMLNDNDNIKVIFTLHSLDLSADFAYIELKYQDKIMRYDHTLNSNLQIVGEQFINGASLVLTAYNYHNPDVIHNKTYEGEWGWYKFIMDSSRNNNGYSIIFNGNKKLYFDFSIINGAKNLNQIITILDDFKIVENITRN</sequence>
<evidence type="ECO:0000313" key="8">
    <source>
        <dbReference type="Proteomes" id="UP000037997"/>
    </source>
</evidence>
<feature type="transmembrane region" description="Helical" evidence="1">
    <location>
        <begin position="15"/>
        <end position="34"/>
    </location>
</feature>
<dbReference type="PANTHER" id="PTHR36153:SF1">
    <property type="entry name" value="TYPE VI SECRETION SYSTEM COMPONENT TSSM1"/>
    <property type="match status" value="1"/>
</dbReference>
<keyword evidence="1" id="KW-1133">Transmembrane helix</keyword>
<dbReference type="InterPro" id="IPR027417">
    <property type="entry name" value="P-loop_NTPase"/>
</dbReference>
<dbReference type="InterPro" id="IPR048677">
    <property type="entry name" value="TssM1_hel"/>
</dbReference>
<dbReference type="EMBL" id="JNUR01000001">
    <property type="protein sequence ID" value="KPH51537.1"/>
    <property type="molecule type" value="Genomic_DNA"/>
</dbReference>
<name>A0A0N1EJC9_9HELI</name>
<reference evidence="7 8" key="1">
    <citation type="submission" date="2014-06" db="EMBL/GenBank/DDBJ databases">
        <title>Helicobacter pullorum isolates in fresh chicken meat - phenotypic and genotypic features.</title>
        <authorList>
            <person name="Borges V."/>
            <person name="Santos A."/>
            <person name="Correia C.B."/>
            <person name="Saraiva M."/>
            <person name="Menard A."/>
            <person name="Vieira L."/>
            <person name="Sampaio D.A."/>
            <person name="Gomes J.P."/>
            <person name="Oleastro M."/>
        </authorList>
    </citation>
    <scope>NUCLEOTIDE SEQUENCE [LARGE SCALE GENOMIC DNA]</scope>
    <source>
        <strain evidence="6 8">229334/12</strain>
        <strain evidence="5 7">229336/12</strain>
    </source>
</reference>
<proteinExistence type="predicted"/>
<evidence type="ECO:0000256" key="1">
    <source>
        <dbReference type="SAM" id="Phobius"/>
    </source>
</evidence>
<dbReference type="PANTHER" id="PTHR36153">
    <property type="entry name" value="INNER MEMBRANE PROTEIN-RELATED"/>
    <property type="match status" value="1"/>
</dbReference>
<feature type="domain" description="Type VI secretion system component TssM1 helical" evidence="4">
    <location>
        <begin position="945"/>
        <end position="1041"/>
    </location>
</feature>
<protein>
    <recommendedName>
        <fullName evidence="9">Type VI secretion system membrane subunit TssM</fullName>
    </recommendedName>
</protein>
<dbReference type="PATRIC" id="fig|35818.10.peg.36"/>
<feature type="transmembrane region" description="Helical" evidence="1">
    <location>
        <begin position="455"/>
        <end position="475"/>
    </location>
</feature>
<feature type="domain" description="Type VI secretion system component TssM1 N-terminal" evidence="3">
    <location>
        <begin position="215"/>
        <end position="450"/>
    </location>
</feature>
<evidence type="ECO:0000259" key="2">
    <source>
        <dbReference type="Pfam" id="PF06761"/>
    </source>
</evidence>
<dbReference type="Proteomes" id="UP000037800">
    <property type="component" value="Unassembled WGS sequence"/>
</dbReference>
<evidence type="ECO:0000313" key="7">
    <source>
        <dbReference type="Proteomes" id="UP000037800"/>
    </source>
</evidence>
<evidence type="ECO:0008006" key="9">
    <source>
        <dbReference type="Google" id="ProtNLM"/>
    </source>
</evidence>
<dbReference type="Proteomes" id="UP000037997">
    <property type="component" value="Unassembled WGS sequence"/>
</dbReference>
<keyword evidence="1" id="KW-0812">Transmembrane</keyword>
<dbReference type="Pfam" id="PF14331">
    <property type="entry name" value="IcmF-related_N"/>
    <property type="match status" value="1"/>
</dbReference>
<dbReference type="Gene3D" id="3.40.50.300">
    <property type="entry name" value="P-loop containing nucleotide triphosphate hydrolases"/>
    <property type="match status" value="1"/>
</dbReference>
<dbReference type="Pfam" id="PF21070">
    <property type="entry name" value="IcmF_helical"/>
    <property type="match status" value="1"/>
</dbReference>
<evidence type="ECO:0000313" key="6">
    <source>
        <dbReference type="EMBL" id="KPH56563.1"/>
    </source>
</evidence>
<dbReference type="EMBL" id="JNOC01000001">
    <property type="protein sequence ID" value="KPH56563.1"/>
    <property type="molecule type" value="Genomic_DNA"/>
</dbReference>
<evidence type="ECO:0000259" key="3">
    <source>
        <dbReference type="Pfam" id="PF14331"/>
    </source>
</evidence>
<keyword evidence="1" id="KW-0472">Membrane</keyword>
<feature type="transmembrane region" description="Helical" evidence="1">
    <location>
        <begin position="54"/>
        <end position="77"/>
    </location>
</feature>
<dbReference type="STRING" id="35818.HPU229336_00025"/>
<accession>A0A0N1EJC9</accession>
<dbReference type="InterPro" id="IPR025743">
    <property type="entry name" value="TssM1_N"/>
</dbReference>
<gene>
    <name evidence="6" type="ORF">HPU229334_00035</name>
    <name evidence="5" type="ORF">HPU229336_00025</name>
</gene>
<evidence type="ECO:0000259" key="4">
    <source>
        <dbReference type="Pfam" id="PF21070"/>
    </source>
</evidence>
<evidence type="ECO:0000313" key="5">
    <source>
        <dbReference type="EMBL" id="KPH51537.1"/>
    </source>
</evidence>
<organism evidence="6 8">
    <name type="scientific">Helicobacter pullorum</name>
    <dbReference type="NCBI Taxonomy" id="35818"/>
    <lineage>
        <taxon>Bacteria</taxon>
        <taxon>Pseudomonadati</taxon>
        <taxon>Campylobacterota</taxon>
        <taxon>Epsilonproteobacteria</taxon>
        <taxon>Campylobacterales</taxon>
        <taxon>Helicobacteraceae</taxon>
        <taxon>Helicobacter</taxon>
    </lineage>
</organism>
<dbReference type="InterPro" id="IPR053156">
    <property type="entry name" value="T6SS_TssM-like"/>
</dbReference>
<dbReference type="NCBIfam" id="TIGR03348">
    <property type="entry name" value="VI_IcmF"/>
    <property type="match status" value="1"/>
</dbReference>
<dbReference type="Pfam" id="PF06761">
    <property type="entry name" value="IcmF-related"/>
    <property type="match status" value="1"/>
</dbReference>
<dbReference type="SUPFAM" id="SSF52540">
    <property type="entry name" value="P-loop containing nucleoside triphosphate hydrolases"/>
    <property type="match status" value="1"/>
</dbReference>
<dbReference type="InterPro" id="IPR009612">
    <property type="entry name" value="IcmF-rel"/>
</dbReference>